<evidence type="ECO:0000313" key="6">
    <source>
        <dbReference type="EMBL" id="EEG07914.1"/>
    </source>
</evidence>
<dbReference type="EMBL" id="ACIS01000007">
    <property type="protein sequence ID" value="EEG07914.1"/>
    <property type="molecule type" value="Genomic_DNA"/>
</dbReference>
<dbReference type="InterPro" id="IPR036388">
    <property type="entry name" value="WH-like_DNA-bd_sf"/>
</dbReference>
<keyword evidence="2" id="KW-0805">Transcription regulation</keyword>
<dbReference type="Gene3D" id="3.40.190.290">
    <property type="match status" value="1"/>
</dbReference>
<sequence>MDLSDLTVFCTVVEAGGVTRAAERLHRVQSNITTRIRKLEQDLGVDLFEREGRQLVLTADGERLLGYARQLLGLAAAARDDLAGQRLGGRFRLGSMENTAATRLPLPLSRFHRDYPEVELELSTGPSLPMCQRVLRGEVDAALVAEPVGGALDARLDSRLIGVEELVLVTALDHPPVRDARDVAHDTLLAFQPGCGYRQRLEDWFAGAGRLPQRQVELSSYHAMLGCAAAGMGVALVPEKLLDQYAGQAALARHRLPPGTARAPTLLVWKRSQPRAVIMRFADYLIEDADAPS</sequence>
<dbReference type="FunFam" id="1.10.10.10:FF:000001">
    <property type="entry name" value="LysR family transcriptional regulator"/>
    <property type="match status" value="1"/>
</dbReference>
<dbReference type="SUPFAM" id="SSF53850">
    <property type="entry name" value="Periplasmic binding protein-like II"/>
    <property type="match status" value="1"/>
</dbReference>
<evidence type="ECO:0000256" key="1">
    <source>
        <dbReference type="ARBA" id="ARBA00009437"/>
    </source>
</evidence>
<dbReference type="AlphaFoldDB" id="B9Z5R7"/>
<gene>
    <name evidence="6" type="ORF">FuraDRAFT_2702</name>
</gene>
<evidence type="ECO:0000259" key="5">
    <source>
        <dbReference type="PROSITE" id="PS50931"/>
    </source>
</evidence>
<accession>B9Z5R7</accession>
<dbReference type="PANTHER" id="PTHR30126:SF40">
    <property type="entry name" value="HTH-TYPE TRANSCRIPTIONAL REGULATOR GLTR"/>
    <property type="match status" value="1"/>
</dbReference>
<keyword evidence="7" id="KW-1185">Reference proteome</keyword>
<keyword evidence="3" id="KW-0238">DNA-binding</keyword>
<dbReference type="GO" id="GO:0000976">
    <property type="term" value="F:transcription cis-regulatory region binding"/>
    <property type="evidence" value="ECO:0007669"/>
    <property type="project" value="TreeGrafter"/>
</dbReference>
<dbReference type="InterPro" id="IPR000847">
    <property type="entry name" value="LysR_HTH_N"/>
</dbReference>
<organism evidence="6 7">
    <name type="scientific">Pseudogulbenkiania ferrooxidans 2002</name>
    <dbReference type="NCBI Taxonomy" id="279714"/>
    <lineage>
        <taxon>Bacteria</taxon>
        <taxon>Pseudomonadati</taxon>
        <taxon>Pseudomonadota</taxon>
        <taxon>Betaproteobacteria</taxon>
        <taxon>Neisseriales</taxon>
        <taxon>Chromobacteriaceae</taxon>
        <taxon>Pseudogulbenkiania</taxon>
    </lineage>
</organism>
<protein>
    <submittedName>
        <fullName evidence="6">Transcriptional regulator, LysR family</fullName>
    </submittedName>
</protein>
<name>B9Z5R7_9NEIS</name>
<evidence type="ECO:0000256" key="4">
    <source>
        <dbReference type="ARBA" id="ARBA00023163"/>
    </source>
</evidence>
<dbReference type="Pfam" id="PF03466">
    <property type="entry name" value="LysR_substrate"/>
    <property type="match status" value="1"/>
</dbReference>
<dbReference type="CDD" id="cd08442">
    <property type="entry name" value="PBP2_YofA_SoxR_like"/>
    <property type="match status" value="1"/>
</dbReference>
<dbReference type="InterPro" id="IPR036390">
    <property type="entry name" value="WH_DNA-bd_sf"/>
</dbReference>
<dbReference type="Proteomes" id="UP000003165">
    <property type="component" value="Unassembled WGS sequence"/>
</dbReference>
<dbReference type="GO" id="GO:0003700">
    <property type="term" value="F:DNA-binding transcription factor activity"/>
    <property type="evidence" value="ECO:0007669"/>
    <property type="project" value="InterPro"/>
</dbReference>
<dbReference type="PROSITE" id="PS50931">
    <property type="entry name" value="HTH_LYSR"/>
    <property type="match status" value="1"/>
</dbReference>
<dbReference type="PANTHER" id="PTHR30126">
    <property type="entry name" value="HTH-TYPE TRANSCRIPTIONAL REGULATOR"/>
    <property type="match status" value="1"/>
</dbReference>
<dbReference type="Pfam" id="PF00126">
    <property type="entry name" value="HTH_1"/>
    <property type="match status" value="1"/>
</dbReference>
<evidence type="ECO:0000256" key="2">
    <source>
        <dbReference type="ARBA" id="ARBA00023015"/>
    </source>
</evidence>
<feature type="domain" description="HTH lysR-type" evidence="5">
    <location>
        <begin position="1"/>
        <end position="58"/>
    </location>
</feature>
<dbReference type="RefSeq" id="WP_008954722.1">
    <property type="nucleotide sequence ID" value="NZ_ACIS01000007.1"/>
</dbReference>
<reference evidence="6 7" key="1">
    <citation type="submission" date="2009-02" db="EMBL/GenBank/DDBJ databases">
        <title>Sequencing of the draft genome and assembly of Lutiella nitroferrum 2002.</title>
        <authorList>
            <consortium name="US DOE Joint Genome Institute (JGI-PGF)"/>
            <person name="Lucas S."/>
            <person name="Copeland A."/>
            <person name="Lapidus A."/>
            <person name="Glavina del Rio T."/>
            <person name="Tice H."/>
            <person name="Bruce D."/>
            <person name="Goodwin L."/>
            <person name="Pitluck S."/>
            <person name="Larimer F."/>
            <person name="Land M.L."/>
            <person name="Hauser L."/>
            <person name="Coates J.D."/>
        </authorList>
    </citation>
    <scope>NUCLEOTIDE SEQUENCE [LARGE SCALE GENOMIC DNA]</scope>
    <source>
        <strain evidence="6 7">2002</strain>
    </source>
</reference>
<evidence type="ECO:0000256" key="3">
    <source>
        <dbReference type="ARBA" id="ARBA00023125"/>
    </source>
</evidence>
<proteinExistence type="inferred from homology"/>
<comment type="caution">
    <text evidence="6">The sequence shown here is derived from an EMBL/GenBank/DDBJ whole genome shotgun (WGS) entry which is preliminary data.</text>
</comment>
<dbReference type="InterPro" id="IPR005119">
    <property type="entry name" value="LysR_subst-bd"/>
</dbReference>
<dbReference type="Gene3D" id="1.10.10.10">
    <property type="entry name" value="Winged helix-like DNA-binding domain superfamily/Winged helix DNA-binding domain"/>
    <property type="match status" value="1"/>
</dbReference>
<dbReference type="SUPFAM" id="SSF46785">
    <property type="entry name" value="Winged helix' DNA-binding domain"/>
    <property type="match status" value="1"/>
</dbReference>
<dbReference type="eggNOG" id="COG0583">
    <property type="taxonomic scope" value="Bacteria"/>
</dbReference>
<evidence type="ECO:0000313" key="7">
    <source>
        <dbReference type="Proteomes" id="UP000003165"/>
    </source>
</evidence>
<keyword evidence="4" id="KW-0804">Transcription</keyword>
<comment type="similarity">
    <text evidence="1">Belongs to the LysR transcriptional regulatory family.</text>
</comment>
<dbReference type="PRINTS" id="PR00039">
    <property type="entry name" value="HTHLYSR"/>
</dbReference>